<comment type="caution">
    <text evidence="13">The sequence shown here is derived from an EMBL/GenBank/DDBJ whole genome shotgun (WGS) entry which is preliminary data.</text>
</comment>
<dbReference type="PROSITE" id="PS50893">
    <property type="entry name" value="ABC_TRANSPORTER_2"/>
    <property type="match status" value="1"/>
</dbReference>
<dbReference type="Proteomes" id="UP001589609">
    <property type="component" value="Unassembled WGS sequence"/>
</dbReference>
<dbReference type="InterPro" id="IPR005074">
    <property type="entry name" value="Peptidase_C39"/>
</dbReference>
<keyword evidence="8 9" id="KW-0472">Membrane</keyword>
<feature type="domain" description="ABC transmembrane type-1" evidence="11">
    <location>
        <begin position="183"/>
        <end position="454"/>
    </location>
</feature>
<dbReference type="InterPro" id="IPR003593">
    <property type="entry name" value="AAA+_ATPase"/>
</dbReference>
<feature type="transmembrane region" description="Helical" evidence="9">
    <location>
        <begin position="426"/>
        <end position="447"/>
    </location>
</feature>
<evidence type="ECO:0000259" key="11">
    <source>
        <dbReference type="PROSITE" id="PS50929"/>
    </source>
</evidence>
<feature type="transmembrane region" description="Helical" evidence="9">
    <location>
        <begin position="402"/>
        <end position="420"/>
    </location>
</feature>
<dbReference type="PANTHER" id="PTHR43394">
    <property type="entry name" value="ATP-DEPENDENT PERMEASE MDL1, MITOCHONDRIAL"/>
    <property type="match status" value="1"/>
</dbReference>
<dbReference type="SUPFAM" id="SSF90123">
    <property type="entry name" value="ABC transporter transmembrane region"/>
    <property type="match status" value="1"/>
</dbReference>
<evidence type="ECO:0000256" key="7">
    <source>
        <dbReference type="ARBA" id="ARBA00022989"/>
    </source>
</evidence>
<evidence type="ECO:0000256" key="4">
    <source>
        <dbReference type="ARBA" id="ARBA00022801"/>
    </source>
</evidence>
<keyword evidence="4" id="KW-0378">Hydrolase</keyword>
<comment type="subcellular location">
    <subcellularLocation>
        <location evidence="1">Cell membrane</location>
        <topology evidence="1">Multi-pass membrane protein</topology>
    </subcellularLocation>
</comment>
<protein>
    <submittedName>
        <fullName evidence="13">Peptidase domain-containing ABC transporter</fullName>
    </submittedName>
</protein>
<dbReference type="Gene3D" id="3.40.50.300">
    <property type="entry name" value="P-loop containing nucleotide triphosphate hydrolases"/>
    <property type="match status" value="1"/>
</dbReference>
<dbReference type="Pfam" id="PF03412">
    <property type="entry name" value="Peptidase_C39"/>
    <property type="match status" value="1"/>
</dbReference>
<evidence type="ECO:0000259" key="10">
    <source>
        <dbReference type="PROSITE" id="PS50893"/>
    </source>
</evidence>
<dbReference type="PROSITE" id="PS00211">
    <property type="entry name" value="ABC_TRANSPORTER_1"/>
    <property type="match status" value="1"/>
</dbReference>
<name>A0ABV5WDV7_9BACI</name>
<reference evidence="13 14" key="1">
    <citation type="submission" date="2024-09" db="EMBL/GenBank/DDBJ databases">
        <authorList>
            <person name="Sun Q."/>
            <person name="Mori K."/>
        </authorList>
    </citation>
    <scope>NUCLEOTIDE SEQUENCE [LARGE SCALE GENOMIC DNA]</scope>
    <source>
        <strain evidence="13 14">JCM 11201</strain>
    </source>
</reference>
<keyword evidence="5" id="KW-0788">Thiol protease</keyword>
<dbReference type="CDD" id="cd18555">
    <property type="entry name" value="ABC_6TM_T1SS_like"/>
    <property type="match status" value="1"/>
</dbReference>
<keyword evidence="3" id="KW-0547">Nucleotide-binding</keyword>
<keyword evidence="7 9" id="KW-1133">Transmembrane helix</keyword>
<sequence>MEDTKSASRNPVRITRRSKVPFIEQMEQSECGLCCLAMIFSYYKSEVPLSELRDRGGGGRDGTNLRTLRDIAQSLGMTGSGHRAAAGQLQHLPLPAILHWRGDHFVVLQKIKGDRVFIIDPAIGRRILSLKELEQEFSGTVLLLQPGPSFIRWKKESVWRQYLQFLKNESWLVSSVLVWTLWIQLLALITPMATRYLLDYVILPEDATYMGQVLIGMISLMIVYTIISLLRGRILVQLQNRLDLRLMSQFFDRLLRLPYQFFQLRTSGDLILRANSNMMIREILSSRTVNIVLDGGLVIMFLLYMLRYSPVLTGYILLVGALQVAVLLIGNPQIKRLTQEEILRQTAAASYLTEAIHGILAVKSEGAERLAYEQWSKLFQEQLKAAEKRGFTTAYMETINSVLKYAAPLLLLWMGSWQVLEQNMTVGTMFGFYSLAIGFLVPLYSLVTTGTQMAVMGTYFNRIMDIVGAPVEQSKESEGDVYRLNGEIRLENVSFQYSPFSPKIIRNVSLHIGAGQKVAIVGSSGSGKSTLACLLLGLYPPTEGSIWFDHENVNNLDKTMLRKQMGVVMQHTTVFNRSIYENISFHNPELKSEQVREAAELAEIHEDIMRMPMQYGTLLSETGSNISGGQKQRIALARALTHQPAILLLDEATSALDVTTEQRIQENLARLCCTRIVIAHRLSTIFDADTIIVLDKGEIVEMGSHHELLQNNGHYAQFYRNRMSEQQNEGVSL</sequence>
<evidence type="ECO:0000313" key="14">
    <source>
        <dbReference type="Proteomes" id="UP001589609"/>
    </source>
</evidence>
<dbReference type="InterPro" id="IPR017871">
    <property type="entry name" value="ABC_transporter-like_CS"/>
</dbReference>
<feature type="transmembrane region" description="Helical" evidence="9">
    <location>
        <begin position="170"/>
        <end position="189"/>
    </location>
</feature>
<feature type="transmembrane region" description="Helical" evidence="9">
    <location>
        <begin position="209"/>
        <end position="230"/>
    </location>
</feature>
<keyword evidence="14" id="KW-1185">Reference proteome</keyword>
<keyword evidence="2 9" id="KW-0812">Transmembrane</keyword>
<organism evidence="13 14">
    <name type="scientific">Ectobacillus funiculus</name>
    <dbReference type="NCBI Taxonomy" id="137993"/>
    <lineage>
        <taxon>Bacteria</taxon>
        <taxon>Bacillati</taxon>
        <taxon>Bacillota</taxon>
        <taxon>Bacilli</taxon>
        <taxon>Bacillales</taxon>
        <taxon>Bacillaceae</taxon>
        <taxon>Ectobacillus</taxon>
    </lineage>
</organism>
<dbReference type="Gene3D" id="1.20.1560.10">
    <property type="entry name" value="ABC transporter type 1, transmembrane domain"/>
    <property type="match status" value="1"/>
</dbReference>
<proteinExistence type="predicted"/>
<dbReference type="InterPro" id="IPR027417">
    <property type="entry name" value="P-loop_NTPase"/>
</dbReference>
<dbReference type="Pfam" id="PF00005">
    <property type="entry name" value="ABC_tran"/>
    <property type="match status" value="1"/>
</dbReference>
<evidence type="ECO:0000256" key="8">
    <source>
        <dbReference type="ARBA" id="ARBA00023136"/>
    </source>
</evidence>
<dbReference type="InterPro" id="IPR011527">
    <property type="entry name" value="ABC1_TM_dom"/>
</dbReference>
<dbReference type="PROSITE" id="PS50929">
    <property type="entry name" value="ABC_TM1F"/>
    <property type="match status" value="1"/>
</dbReference>
<dbReference type="EMBL" id="JBHMAF010000024">
    <property type="protein sequence ID" value="MFB9758301.1"/>
    <property type="molecule type" value="Genomic_DNA"/>
</dbReference>
<evidence type="ECO:0000313" key="13">
    <source>
        <dbReference type="EMBL" id="MFB9758301.1"/>
    </source>
</evidence>
<dbReference type="RefSeq" id="WP_379948571.1">
    <property type="nucleotide sequence ID" value="NZ_JBHMAF010000024.1"/>
</dbReference>
<evidence type="ECO:0000256" key="6">
    <source>
        <dbReference type="ARBA" id="ARBA00022840"/>
    </source>
</evidence>
<evidence type="ECO:0000256" key="9">
    <source>
        <dbReference type="SAM" id="Phobius"/>
    </source>
</evidence>
<feature type="domain" description="ABC transporter" evidence="10">
    <location>
        <begin position="488"/>
        <end position="721"/>
    </location>
</feature>
<keyword evidence="5" id="KW-0645">Protease</keyword>
<evidence type="ECO:0000256" key="5">
    <source>
        <dbReference type="ARBA" id="ARBA00022807"/>
    </source>
</evidence>
<dbReference type="InterPro" id="IPR036640">
    <property type="entry name" value="ABC1_TM_sf"/>
</dbReference>
<evidence type="ECO:0000259" key="12">
    <source>
        <dbReference type="PROSITE" id="PS50990"/>
    </source>
</evidence>
<evidence type="ECO:0000256" key="3">
    <source>
        <dbReference type="ARBA" id="ARBA00022741"/>
    </source>
</evidence>
<dbReference type="PANTHER" id="PTHR43394:SF1">
    <property type="entry name" value="ATP-BINDING CASSETTE SUB-FAMILY B MEMBER 10, MITOCHONDRIAL"/>
    <property type="match status" value="1"/>
</dbReference>
<dbReference type="PROSITE" id="PS50990">
    <property type="entry name" value="PEPTIDASE_C39"/>
    <property type="match status" value="1"/>
</dbReference>
<dbReference type="SUPFAM" id="SSF52540">
    <property type="entry name" value="P-loop containing nucleoside triphosphate hydrolases"/>
    <property type="match status" value="1"/>
</dbReference>
<feature type="transmembrane region" description="Helical" evidence="9">
    <location>
        <begin position="312"/>
        <end position="330"/>
    </location>
</feature>
<feature type="transmembrane region" description="Helical" evidence="9">
    <location>
        <begin position="288"/>
        <end position="306"/>
    </location>
</feature>
<dbReference type="Gene3D" id="3.90.70.10">
    <property type="entry name" value="Cysteine proteinases"/>
    <property type="match status" value="1"/>
</dbReference>
<keyword evidence="6" id="KW-0067">ATP-binding</keyword>
<dbReference type="SMART" id="SM00382">
    <property type="entry name" value="AAA"/>
    <property type="match status" value="1"/>
</dbReference>
<accession>A0ABV5WDV7</accession>
<evidence type="ECO:0000256" key="2">
    <source>
        <dbReference type="ARBA" id="ARBA00022692"/>
    </source>
</evidence>
<dbReference type="InterPro" id="IPR003439">
    <property type="entry name" value="ABC_transporter-like_ATP-bd"/>
</dbReference>
<gene>
    <name evidence="13" type="ORF">ACFFMS_07170</name>
</gene>
<dbReference type="Pfam" id="PF00664">
    <property type="entry name" value="ABC_membrane"/>
    <property type="match status" value="1"/>
</dbReference>
<evidence type="ECO:0000256" key="1">
    <source>
        <dbReference type="ARBA" id="ARBA00004651"/>
    </source>
</evidence>
<feature type="domain" description="Peptidase C39" evidence="12">
    <location>
        <begin position="25"/>
        <end position="144"/>
    </location>
</feature>
<dbReference type="InterPro" id="IPR039421">
    <property type="entry name" value="Type_1_exporter"/>
</dbReference>